<dbReference type="PROSITE" id="PS50012">
    <property type="entry name" value="RCC1_3"/>
    <property type="match status" value="6"/>
</dbReference>
<protein>
    <recommendedName>
        <fullName evidence="2">DUF11 domain-containing protein</fullName>
    </recommendedName>
</protein>
<dbReference type="InterPro" id="IPR006311">
    <property type="entry name" value="TAT_signal"/>
</dbReference>
<evidence type="ECO:0000259" key="2">
    <source>
        <dbReference type="Pfam" id="PF01345"/>
    </source>
</evidence>
<dbReference type="Pfam" id="PF13540">
    <property type="entry name" value="RCC1_2"/>
    <property type="match status" value="1"/>
</dbReference>
<dbReference type="PANTHER" id="PTHR45982">
    <property type="entry name" value="REGULATOR OF CHROMOSOME CONDENSATION"/>
    <property type="match status" value="1"/>
</dbReference>
<dbReference type="SUPFAM" id="SSF50985">
    <property type="entry name" value="RCC1/BLIP-II"/>
    <property type="match status" value="1"/>
</dbReference>
<dbReference type="InterPro" id="IPR000408">
    <property type="entry name" value="Reg_chr_condens"/>
</dbReference>
<dbReference type="Proteomes" id="UP000185696">
    <property type="component" value="Unassembled WGS sequence"/>
</dbReference>
<dbReference type="PANTHER" id="PTHR45982:SF1">
    <property type="entry name" value="REGULATOR OF CHROMOSOME CONDENSATION"/>
    <property type="match status" value="1"/>
</dbReference>
<feature type="domain" description="DUF11" evidence="2">
    <location>
        <begin position="460"/>
        <end position="572"/>
    </location>
</feature>
<dbReference type="GO" id="GO:0005737">
    <property type="term" value="C:cytoplasm"/>
    <property type="evidence" value="ECO:0007669"/>
    <property type="project" value="TreeGrafter"/>
</dbReference>
<dbReference type="InterPro" id="IPR047589">
    <property type="entry name" value="DUF11_rpt"/>
</dbReference>
<keyword evidence="1" id="KW-0732">Signal</keyword>
<dbReference type="Pfam" id="PF01345">
    <property type="entry name" value="DUF11"/>
    <property type="match status" value="1"/>
</dbReference>
<dbReference type="RefSeq" id="WP_075131712.1">
    <property type="nucleotide sequence ID" value="NZ_MSIF01000002.1"/>
</dbReference>
<keyword evidence="4" id="KW-1185">Reference proteome</keyword>
<dbReference type="PROSITE" id="PS51318">
    <property type="entry name" value="TAT"/>
    <property type="match status" value="1"/>
</dbReference>
<dbReference type="InterPro" id="IPR051553">
    <property type="entry name" value="Ran_GTPase-activating"/>
</dbReference>
<dbReference type="Pfam" id="PF00415">
    <property type="entry name" value="RCC1"/>
    <property type="match status" value="3"/>
</dbReference>
<feature type="chain" id="PRO_5031250651" description="DUF11 domain-containing protein" evidence="1">
    <location>
        <begin position="31"/>
        <end position="583"/>
    </location>
</feature>
<dbReference type="AlphaFoldDB" id="A0A7Z1B0M5"/>
<reference evidence="3 4" key="1">
    <citation type="submission" date="2016-12" db="EMBL/GenBank/DDBJ databases">
        <title>The draft genome sequence of Actinophytocola xinjiangensis.</title>
        <authorList>
            <person name="Wang W."/>
            <person name="Yuan L."/>
        </authorList>
    </citation>
    <scope>NUCLEOTIDE SEQUENCE [LARGE SCALE GENOMIC DNA]</scope>
    <source>
        <strain evidence="3 4">CGMCC 4.4663</strain>
    </source>
</reference>
<dbReference type="NCBIfam" id="TIGR01451">
    <property type="entry name" value="B_ant_repeat"/>
    <property type="match status" value="1"/>
</dbReference>
<evidence type="ECO:0000256" key="1">
    <source>
        <dbReference type="SAM" id="SignalP"/>
    </source>
</evidence>
<evidence type="ECO:0000313" key="3">
    <source>
        <dbReference type="EMBL" id="OLF12804.1"/>
    </source>
</evidence>
<feature type="signal peptide" evidence="1">
    <location>
        <begin position="1"/>
        <end position="30"/>
    </location>
</feature>
<proteinExistence type="predicted"/>
<evidence type="ECO:0000313" key="4">
    <source>
        <dbReference type="Proteomes" id="UP000185696"/>
    </source>
</evidence>
<comment type="caution">
    <text evidence="3">The sequence shown here is derived from an EMBL/GenBank/DDBJ whole genome shotgun (WGS) entry which is preliminary data.</text>
</comment>
<dbReference type="Gene3D" id="2.130.10.30">
    <property type="entry name" value="Regulator of chromosome condensation 1/beta-lactamase-inhibitor protein II"/>
    <property type="match status" value="2"/>
</dbReference>
<organism evidence="3 4">
    <name type="scientific">Actinophytocola xinjiangensis</name>
    <dbReference type="NCBI Taxonomy" id="485602"/>
    <lineage>
        <taxon>Bacteria</taxon>
        <taxon>Bacillati</taxon>
        <taxon>Actinomycetota</taxon>
        <taxon>Actinomycetes</taxon>
        <taxon>Pseudonocardiales</taxon>
        <taxon>Pseudonocardiaceae</taxon>
    </lineage>
</organism>
<dbReference type="InterPro" id="IPR009091">
    <property type="entry name" value="RCC1/BLIP-II"/>
</dbReference>
<dbReference type="EMBL" id="MSIF01000002">
    <property type="protein sequence ID" value="OLF12804.1"/>
    <property type="molecule type" value="Genomic_DNA"/>
</dbReference>
<name>A0A7Z1B0M5_9PSEU</name>
<sequence>MVARHSRRSILCGLLTATLVTLATASPATASPATAAVPPGPALAWGANTSAELGDGTTTNRATPVPVCAVGATAPCAATLENASAIAMGDRHTLWLLADGTVAANGYNASGELGDGTTTNRTTPVRVCAVGATAPCAEVLSGVTAIAAGNRFSLALLADGSVVSWGENSGGYLGDGTTADRPVPGPVCATGTVAPCLTHLTGVAAIAAGTTHALALVDGEVRSWGSNYRGRLGDGTTTDRTAPVRVCAVGATAPCTSFLTGASAVDAGNHSLALVSGVPHGWGNNGVGELGDGTTTDRSTPVRTCAVGAGAPCGTVLSDVTTISAGDGGHSTALVGGVAHAWGSNFRGVLGDGTATNRNTPVRVCAPGATAPCGAYLSGVDAIDAGYTHTLAVVDGAAYAWGANNVRQLGDGTTTDRSTPVRVCAVGASAQCGSFLSDVTAVDAGVFDSAAIVSDPGADLAVALAATAPPLGSAIDYTITVTNAGPDAATSGTVTLTLPPATANASSATCAYAPTTGTVSCPVGTLPAGSSQTHVVRASFGPLSLGPLPASAARTASAPADPNPANDTDTATCTAVTSLVIAC</sequence>
<dbReference type="PRINTS" id="PR00633">
    <property type="entry name" value="RCCNDNSATION"/>
</dbReference>
<dbReference type="InterPro" id="IPR001434">
    <property type="entry name" value="OmcB-like_DUF11"/>
</dbReference>
<accession>A0A7Z1B0M5</accession>
<gene>
    <name evidence="3" type="ORF">BLA60_05915</name>
</gene>
<dbReference type="GO" id="GO:0005085">
    <property type="term" value="F:guanyl-nucleotide exchange factor activity"/>
    <property type="evidence" value="ECO:0007669"/>
    <property type="project" value="TreeGrafter"/>
</dbReference>